<evidence type="ECO:0000256" key="3">
    <source>
        <dbReference type="ARBA" id="ARBA00022729"/>
    </source>
</evidence>
<dbReference type="Pfam" id="PF18884">
    <property type="entry name" value="TSP3_bac"/>
    <property type="match status" value="2"/>
</dbReference>
<evidence type="ECO:0000313" key="6">
    <source>
        <dbReference type="EMBL" id="MBR0598477.1"/>
    </source>
</evidence>
<protein>
    <submittedName>
        <fullName evidence="6">Uncharacterized protein</fullName>
    </submittedName>
</protein>
<evidence type="ECO:0000256" key="1">
    <source>
        <dbReference type="ARBA" id="ARBA00004613"/>
    </source>
</evidence>
<proteinExistence type="predicted"/>
<keyword evidence="4" id="KW-0106">Calcium</keyword>
<evidence type="ECO:0000256" key="2">
    <source>
        <dbReference type="ARBA" id="ARBA00022525"/>
    </source>
</evidence>
<dbReference type="InterPro" id="IPR059100">
    <property type="entry name" value="TSP3_bac"/>
</dbReference>
<dbReference type="RefSeq" id="WP_227018602.1">
    <property type="nucleotide sequence ID" value="NZ_JAGSND010000007.1"/>
</dbReference>
<keyword evidence="7" id="KW-1185">Reference proteome</keyword>
<dbReference type="InterPro" id="IPR028974">
    <property type="entry name" value="TSP_type-3_rpt"/>
</dbReference>
<sequence>MKNLKTNITVKTVVTVLLILSVMSLGLVGCGSGSNQTADSGSNTNSTQPAVTNNTGGGSTDTDGDGIPNDVEKTYGTNPYIADTDGDGVNDKVDKDPVNTENLIKETSTAPLEVTIKDARVEDNATADHLEITMTNTGKTDLANFDIYYTITDKANNTQESYYQTLGGLTLAAGETKTIHFDNQVSEAGHYYGNMNGLYGTSSNGLTFDIQLHAAGFKPMGFTVEKSKGTAEVAD</sequence>
<gene>
    <name evidence="6" type="ORF">KCX82_11360</name>
</gene>
<evidence type="ECO:0000313" key="7">
    <source>
        <dbReference type="Proteomes" id="UP000675664"/>
    </source>
</evidence>
<dbReference type="Gene3D" id="4.10.1080.10">
    <property type="entry name" value="TSP type-3 repeat"/>
    <property type="match status" value="1"/>
</dbReference>
<comment type="subcellular location">
    <subcellularLocation>
        <location evidence="1">Secreted</location>
    </subcellularLocation>
</comment>
<dbReference type="EMBL" id="JAGSND010000007">
    <property type="protein sequence ID" value="MBR0598477.1"/>
    <property type="molecule type" value="Genomic_DNA"/>
</dbReference>
<dbReference type="Proteomes" id="UP000675664">
    <property type="component" value="Unassembled WGS sequence"/>
</dbReference>
<keyword evidence="3" id="KW-0732">Signal</keyword>
<dbReference type="AlphaFoldDB" id="A0A8J8B290"/>
<reference evidence="6" key="1">
    <citation type="submission" date="2021-04" db="EMBL/GenBank/DDBJ databases">
        <title>Sinoanaerobacter chloroacetimidivorans sp. nov., an obligate anaerobic bacterium isolated from anaerobic sludge.</title>
        <authorList>
            <person name="Bao Y."/>
        </authorList>
    </citation>
    <scope>NUCLEOTIDE SEQUENCE</scope>
    <source>
        <strain evidence="6">BAD-6</strain>
    </source>
</reference>
<name>A0A8J8B290_9FIRM</name>
<feature type="region of interest" description="Disordered" evidence="5">
    <location>
        <begin position="33"/>
        <end position="92"/>
    </location>
</feature>
<feature type="compositionally biased region" description="Polar residues" evidence="5">
    <location>
        <begin position="33"/>
        <end position="54"/>
    </location>
</feature>
<evidence type="ECO:0000256" key="5">
    <source>
        <dbReference type="SAM" id="MobiDB-lite"/>
    </source>
</evidence>
<organism evidence="6 7">
    <name type="scientific">Sinanaerobacter chloroacetimidivorans</name>
    <dbReference type="NCBI Taxonomy" id="2818044"/>
    <lineage>
        <taxon>Bacteria</taxon>
        <taxon>Bacillati</taxon>
        <taxon>Bacillota</taxon>
        <taxon>Clostridia</taxon>
        <taxon>Peptostreptococcales</taxon>
        <taxon>Anaerovoracaceae</taxon>
        <taxon>Sinanaerobacter</taxon>
    </lineage>
</organism>
<comment type="caution">
    <text evidence="6">The sequence shown here is derived from an EMBL/GenBank/DDBJ whole genome shotgun (WGS) entry which is preliminary data.</text>
</comment>
<evidence type="ECO:0000256" key="4">
    <source>
        <dbReference type="ARBA" id="ARBA00022837"/>
    </source>
</evidence>
<dbReference type="SUPFAM" id="SSF103647">
    <property type="entry name" value="TSP type-3 repeat"/>
    <property type="match status" value="1"/>
</dbReference>
<accession>A0A8J8B290</accession>
<keyword evidence="2" id="KW-0964">Secreted</keyword>
<dbReference type="GO" id="GO:0005509">
    <property type="term" value="F:calcium ion binding"/>
    <property type="evidence" value="ECO:0007669"/>
    <property type="project" value="InterPro"/>
</dbReference>
<dbReference type="PROSITE" id="PS51257">
    <property type="entry name" value="PROKAR_LIPOPROTEIN"/>
    <property type="match status" value="1"/>
</dbReference>
<reference evidence="6" key="2">
    <citation type="submission" date="2021-04" db="EMBL/GenBank/DDBJ databases">
        <authorList>
            <person name="Liu J."/>
        </authorList>
    </citation>
    <scope>NUCLEOTIDE SEQUENCE</scope>
    <source>
        <strain evidence="6">BAD-6</strain>
    </source>
</reference>